<evidence type="ECO:0000313" key="2">
    <source>
        <dbReference type="Proteomes" id="UP000231658"/>
    </source>
</evidence>
<reference evidence="1 2" key="1">
    <citation type="submission" date="2016-07" db="EMBL/GenBank/DDBJ databases">
        <authorList>
            <person name="Lefevre C.T."/>
        </authorList>
    </citation>
    <scope>NUCLEOTIDE SEQUENCE [LARGE SCALE GENOMIC DNA]</scope>
    <source>
        <strain evidence="1">PR1</strain>
    </source>
</reference>
<keyword evidence="2" id="KW-1185">Reference proteome</keyword>
<dbReference type="EMBL" id="FLYE01000046">
    <property type="protein sequence ID" value="SCA57908.1"/>
    <property type="molecule type" value="Genomic_DNA"/>
</dbReference>
<dbReference type="Proteomes" id="UP000231658">
    <property type="component" value="Unassembled WGS sequence"/>
</dbReference>
<dbReference type="RefSeq" id="WP_069189906.1">
    <property type="nucleotide sequence ID" value="NZ_FLYE01000046.1"/>
</dbReference>
<gene>
    <name evidence="1" type="ORF">MTBPR1_70180</name>
</gene>
<name>A0A1C3RKX5_9PROT</name>
<organism evidence="1 2">
    <name type="scientific">Candidatus Terasakiella magnetica</name>
    <dbReference type="NCBI Taxonomy" id="1867952"/>
    <lineage>
        <taxon>Bacteria</taxon>
        <taxon>Pseudomonadati</taxon>
        <taxon>Pseudomonadota</taxon>
        <taxon>Alphaproteobacteria</taxon>
        <taxon>Rhodospirillales</taxon>
        <taxon>Terasakiellaceae</taxon>
        <taxon>Terasakiella</taxon>
    </lineage>
</organism>
<protein>
    <submittedName>
        <fullName evidence="1">Uncharacterized protein</fullName>
    </submittedName>
</protein>
<sequence length="61" mass="6849">MSQYQIQANLTFDTTIKKVALKVTAQNEDDAKAKFTQKAEAHYTSSLGKIVEIDFKGVDRL</sequence>
<evidence type="ECO:0000313" key="1">
    <source>
        <dbReference type="EMBL" id="SCA57908.1"/>
    </source>
</evidence>
<proteinExistence type="predicted"/>
<dbReference type="OrthoDB" id="9877691at2"/>
<accession>A0A1C3RKX5</accession>
<dbReference type="AlphaFoldDB" id="A0A1C3RKX5"/>